<sequence length="62" mass="7135">AARRCFEAETKWHSYIGKAPSSSKNPKTTLQLPTPNVSSVDLDSCYSKKEHKEEKRLRKENK</sequence>
<comment type="caution">
    <text evidence="2">The sequence shown here is derived from an EMBL/GenBank/DDBJ whole genome shotgun (WGS) entry which is preliminary data.</text>
</comment>
<evidence type="ECO:0000313" key="3">
    <source>
        <dbReference type="Proteomes" id="UP000265520"/>
    </source>
</evidence>
<proteinExistence type="predicted"/>
<evidence type="ECO:0000256" key="1">
    <source>
        <dbReference type="SAM" id="MobiDB-lite"/>
    </source>
</evidence>
<evidence type="ECO:0000313" key="2">
    <source>
        <dbReference type="EMBL" id="MCI75430.1"/>
    </source>
</evidence>
<name>A0A392USW4_9FABA</name>
<dbReference type="EMBL" id="LXQA010882569">
    <property type="protein sequence ID" value="MCI75430.1"/>
    <property type="molecule type" value="Genomic_DNA"/>
</dbReference>
<keyword evidence="3" id="KW-1185">Reference proteome</keyword>
<feature type="region of interest" description="Disordered" evidence="1">
    <location>
        <begin position="16"/>
        <end position="62"/>
    </location>
</feature>
<reference evidence="2 3" key="1">
    <citation type="journal article" date="2018" name="Front. Plant Sci.">
        <title>Red Clover (Trifolium pratense) and Zigzag Clover (T. medium) - A Picture of Genomic Similarities and Differences.</title>
        <authorList>
            <person name="Dluhosova J."/>
            <person name="Istvanek J."/>
            <person name="Nedelnik J."/>
            <person name="Repkova J."/>
        </authorList>
    </citation>
    <scope>NUCLEOTIDE SEQUENCE [LARGE SCALE GENOMIC DNA]</scope>
    <source>
        <strain evidence="3">cv. 10/8</strain>
        <tissue evidence="2">Leaf</tissue>
    </source>
</reference>
<feature type="compositionally biased region" description="Polar residues" evidence="1">
    <location>
        <begin position="20"/>
        <end position="41"/>
    </location>
</feature>
<protein>
    <submittedName>
        <fullName evidence="2">Uncharacterized protein</fullName>
    </submittedName>
</protein>
<feature type="non-terminal residue" evidence="2">
    <location>
        <position position="1"/>
    </location>
</feature>
<organism evidence="2 3">
    <name type="scientific">Trifolium medium</name>
    <dbReference type="NCBI Taxonomy" id="97028"/>
    <lineage>
        <taxon>Eukaryota</taxon>
        <taxon>Viridiplantae</taxon>
        <taxon>Streptophyta</taxon>
        <taxon>Embryophyta</taxon>
        <taxon>Tracheophyta</taxon>
        <taxon>Spermatophyta</taxon>
        <taxon>Magnoliopsida</taxon>
        <taxon>eudicotyledons</taxon>
        <taxon>Gunneridae</taxon>
        <taxon>Pentapetalae</taxon>
        <taxon>rosids</taxon>
        <taxon>fabids</taxon>
        <taxon>Fabales</taxon>
        <taxon>Fabaceae</taxon>
        <taxon>Papilionoideae</taxon>
        <taxon>50 kb inversion clade</taxon>
        <taxon>NPAAA clade</taxon>
        <taxon>Hologalegina</taxon>
        <taxon>IRL clade</taxon>
        <taxon>Trifolieae</taxon>
        <taxon>Trifolium</taxon>
    </lineage>
</organism>
<feature type="compositionally biased region" description="Basic and acidic residues" evidence="1">
    <location>
        <begin position="46"/>
        <end position="62"/>
    </location>
</feature>
<dbReference type="AlphaFoldDB" id="A0A392USW4"/>
<accession>A0A392USW4</accession>
<dbReference type="Proteomes" id="UP000265520">
    <property type="component" value="Unassembled WGS sequence"/>
</dbReference>